<organism evidence="1 2">
    <name type="scientific">Inhella gelatinilytica</name>
    <dbReference type="NCBI Taxonomy" id="2795030"/>
    <lineage>
        <taxon>Bacteria</taxon>
        <taxon>Pseudomonadati</taxon>
        <taxon>Pseudomonadota</taxon>
        <taxon>Betaproteobacteria</taxon>
        <taxon>Burkholderiales</taxon>
        <taxon>Sphaerotilaceae</taxon>
        <taxon>Inhella</taxon>
    </lineage>
</organism>
<dbReference type="AlphaFoldDB" id="A0A931NCJ4"/>
<dbReference type="Pfam" id="PF12974">
    <property type="entry name" value="Phosphonate-bd"/>
    <property type="match status" value="1"/>
</dbReference>
<comment type="caution">
    <text evidence="1">The sequence shown here is derived from an EMBL/GenBank/DDBJ whole genome shotgun (WGS) entry which is preliminary data.</text>
</comment>
<protein>
    <submittedName>
        <fullName evidence="1">PhnD/SsuA/transferrin family substrate-binding protein</fullName>
    </submittedName>
</protein>
<accession>A0A931NCJ4</accession>
<gene>
    <name evidence="1" type="ORF">I7X43_04355</name>
</gene>
<evidence type="ECO:0000313" key="1">
    <source>
        <dbReference type="EMBL" id="MBH9552077.1"/>
    </source>
</evidence>
<sequence>MSTFGGVVFSLEGPHAPTSLADLSKYVVATPDTQWLGAYQMQAYEMLVQGLQPPDGRGVLRVGGNQRDVVYAVLDGRAAVGFVRTGLLEEMAALKLVDLQKIRILNAKTWRGFHLHVSTTLYPE</sequence>
<dbReference type="EMBL" id="JAEDAL010000001">
    <property type="protein sequence ID" value="MBH9552077.1"/>
    <property type="molecule type" value="Genomic_DNA"/>
</dbReference>
<dbReference type="RefSeq" id="WP_198099657.1">
    <property type="nucleotide sequence ID" value="NZ_JAEDAL010000001.1"/>
</dbReference>
<proteinExistence type="predicted"/>
<evidence type="ECO:0000313" key="2">
    <source>
        <dbReference type="Proteomes" id="UP000620139"/>
    </source>
</evidence>
<dbReference type="Gene3D" id="3.40.190.10">
    <property type="entry name" value="Periplasmic binding protein-like II"/>
    <property type="match status" value="1"/>
</dbReference>
<name>A0A931NCJ4_9BURK</name>
<dbReference type="Proteomes" id="UP000620139">
    <property type="component" value="Unassembled WGS sequence"/>
</dbReference>
<keyword evidence="2" id="KW-1185">Reference proteome</keyword>
<reference evidence="1" key="1">
    <citation type="submission" date="2020-12" db="EMBL/GenBank/DDBJ databases">
        <title>The genome sequence of Inhella sp. 4Y17.</title>
        <authorList>
            <person name="Liu Y."/>
        </authorList>
    </citation>
    <scope>NUCLEOTIDE SEQUENCE</scope>
    <source>
        <strain evidence="1">4Y10</strain>
    </source>
</reference>